<keyword evidence="5" id="KW-1185">Reference proteome</keyword>
<dbReference type="GeneID" id="37876674"/>
<dbReference type="RefSeq" id="WP_119814103.1">
    <property type="nucleotide sequence ID" value="NZ_CP025066.1"/>
</dbReference>
<protein>
    <submittedName>
        <fullName evidence="4">Protein-disulfide isomerase</fullName>
    </submittedName>
</protein>
<dbReference type="Pfam" id="PF13462">
    <property type="entry name" value="Thioredoxin_4"/>
    <property type="match status" value="1"/>
</dbReference>
<dbReference type="OrthoDB" id="15256at2157"/>
<evidence type="ECO:0000256" key="2">
    <source>
        <dbReference type="ARBA" id="ARBA00022982"/>
    </source>
</evidence>
<sequence>MERTVSRRAVLATLGGATSVAVAGCLGGADQSHDCELTEPDPVTDLDRPTLGPDDADVVVSAFDDFACPHCATFKLDEFPEFRSEYVDEGLVQFRQYDFPIPADGEWSEPIANAARGIQDRFDDETYFEYSTLLFEQLRGDDYSYEAIGEHAEAIGDDGCLAIADAEFEPYEAVVSADREEGVNRGVSGTPTVFVDDQQVSPEFEAIAEAIDDRL</sequence>
<proteinExistence type="inferred from homology"/>
<comment type="similarity">
    <text evidence="1">Belongs to the glutaredoxin family.</text>
</comment>
<feature type="domain" description="Thioredoxin" evidence="3">
    <location>
        <begin position="37"/>
        <end position="215"/>
    </location>
</feature>
<keyword evidence="2" id="KW-0249">Electron transport</keyword>
<reference evidence="5" key="1">
    <citation type="submission" date="2017-11" db="EMBL/GenBank/DDBJ databases">
        <title>Phenotypic and genomic properties of facultatively anaerobic sulfur-reducing natronoarchaea from hypersaline soda lakes.</title>
        <authorList>
            <person name="Sorokin D.Y."/>
            <person name="Kublanov I.V."/>
            <person name="Roman P."/>
            <person name="Sinninghe Damste J.S."/>
            <person name="Golyshin P.N."/>
            <person name="Rojo D."/>
            <person name="Ciordia S."/>
            <person name="Mena M.D.C."/>
            <person name="Ferrer M."/>
            <person name="Messina E."/>
            <person name="Smedile F."/>
            <person name="La Spada G."/>
            <person name="La Cono V."/>
            <person name="Yakimov M.M."/>
        </authorList>
    </citation>
    <scope>NUCLEOTIDE SEQUENCE [LARGE SCALE GENOMIC DNA]</scope>
    <source>
        <strain evidence="5">AArc-Sl</strain>
    </source>
</reference>
<dbReference type="Gene3D" id="3.40.30.10">
    <property type="entry name" value="Glutaredoxin"/>
    <property type="match status" value="1"/>
</dbReference>
<organism evidence="4 5">
    <name type="scientific">Halalkaliarchaeum desulfuricum</name>
    <dbReference type="NCBI Taxonomy" id="2055893"/>
    <lineage>
        <taxon>Archaea</taxon>
        <taxon>Methanobacteriati</taxon>
        <taxon>Methanobacteriota</taxon>
        <taxon>Stenosarchaea group</taxon>
        <taxon>Halobacteria</taxon>
        <taxon>Halobacteriales</taxon>
        <taxon>Haloferacaceae</taxon>
        <taxon>Halalkaliarchaeum</taxon>
    </lineage>
</organism>
<dbReference type="SUPFAM" id="SSF52833">
    <property type="entry name" value="Thioredoxin-like"/>
    <property type="match status" value="1"/>
</dbReference>
<accession>A0A343TFX1</accession>
<dbReference type="Proteomes" id="UP000263012">
    <property type="component" value="Chromosome"/>
</dbReference>
<dbReference type="InterPro" id="IPR012336">
    <property type="entry name" value="Thioredoxin-like_fold"/>
</dbReference>
<evidence type="ECO:0000313" key="4">
    <source>
        <dbReference type="EMBL" id="AUX07993.1"/>
    </source>
</evidence>
<dbReference type="InterPro" id="IPR013766">
    <property type="entry name" value="Thioredoxin_domain"/>
</dbReference>
<name>A0A343TFX1_9EURY</name>
<evidence type="ECO:0000259" key="3">
    <source>
        <dbReference type="PROSITE" id="PS51352"/>
    </source>
</evidence>
<evidence type="ECO:0000313" key="5">
    <source>
        <dbReference type="Proteomes" id="UP000263012"/>
    </source>
</evidence>
<keyword evidence="4" id="KW-0413">Isomerase</keyword>
<dbReference type="EMBL" id="CP025066">
    <property type="protein sequence ID" value="AUX07993.1"/>
    <property type="molecule type" value="Genomic_DNA"/>
</dbReference>
<dbReference type="AlphaFoldDB" id="A0A343TFX1"/>
<dbReference type="KEGG" id="hdf:AArcSl_0339"/>
<dbReference type="GO" id="GO:0016853">
    <property type="term" value="F:isomerase activity"/>
    <property type="evidence" value="ECO:0007669"/>
    <property type="project" value="UniProtKB-KW"/>
</dbReference>
<dbReference type="PROSITE" id="PS51352">
    <property type="entry name" value="THIOREDOXIN_2"/>
    <property type="match status" value="1"/>
</dbReference>
<dbReference type="InterPro" id="IPR036249">
    <property type="entry name" value="Thioredoxin-like_sf"/>
</dbReference>
<gene>
    <name evidence="4" type="ORF">AArcSl_0339</name>
</gene>
<evidence type="ECO:0000256" key="1">
    <source>
        <dbReference type="ARBA" id="ARBA00007787"/>
    </source>
</evidence>
<dbReference type="PROSITE" id="PS51257">
    <property type="entry name" value="PROKAR_LIPOPROTEIN"/>
    <property type="match status" value="1"/>
</dbReference>
<keyword evidence="2" id="KW-0813">Transport</keyword>